<reference evidence="5" key="1">
    <citation type="submission" date="2013-02" db="EMBL/GenBank/DDBJ databases">
        <title>The complete genome sequence of Corynebacterium casei LMG S-19264 (=DSM 44701).</title>
        <authorList>
            <person name="Ruckert C."/>
            <person name="Albersmeier A."/>
            <person name="Kalinowski J."/>
        </authorList>
    </citation>
    <scope>NUCLEOTIDE SEQUENCE [LARGE SCALE GENOMIC DNA]</scope>
    <source>
        <strain evidence="5">LMG S-19264</strain>
    </source>
</reference>
<proteinExistence type="predicted"/>
<dbReference type="InterPro" id="IPR041354">
    <property type="entry name" value="4PPT_N"/>
</dbReference>
<evidence type="ECO:0000259" key="2">
    <source>
        <dbReference type="Pfam" id="PF01648"/>
    </source>
</evidence>
<evidence type="ECO:0000259" key="3">
    <source>
        <dbReference type="Pfam" id="PF17837"/>
    </source>
</evidence>
<dbReference type="InterPro" id="IPR037143">
    <property type="entry name" value="4-PPantetheinyl_Trfase_dom_sf"/>
</dbReference>
<name>A0ABN4CBS0_9CORY</name>
<dbReference type="RefSeq" id="WP_025387461.1">
    <property type="nucleotide sequence ID" value="NZ_CP004350.1"/>
</dbReference>
<feature type="domain" description="4'-phosphopantetheinyl transferase N-terminal" evidence="3">
    <location>
        <begin position="35"/>
        <end position="102"/>
    </location>
</feature>
<dbReference type="Proteomes" id="UP000019226">
    <property type="component" value="Chromosome"/>
</dbReference>
<sequence>MLEPSLFPDVARFCYVKTGTEGFDLVNFQNLHPLEQSLVSHSVEVRKAEFGDARWCAHEALRELGYIGADPILRGERGMPLWPEGFTGSLTHTTGFRAAVVAPTKKVLSLGLDAEKAEPLPEGVLSMIARSGEIPQINRLREAGIPYADRLLFCAKEATYKAWFPMTHRWLGFDQAEIDIREDGTLISYLLVRPTPVPFICGRWMVQDGYVLVATTVEEGIGHERLAY</sequence>
<dbReference type="PANTHER" id="PTHR38096">
    <property type="entry name" value="ENTEROBACTIN SYNTHASE COMPONENT D"/>
    <property type="match status" value="1"/>
</dbReference>
<evidence type="ECO:0008006" key="6">
    <source>
        <dbReference type="Google" id="ProtNLM"/>
    </source>
</evidence>
<dbReference type="SUPFAM" id="SSF56214">
    <property type="entry name" value="4'-phosphopantetheinyl transferase"/>
    <property type="match status" value="1"/>
</dbReference>
<dbReference type="PRINTS" id="PR01399">
    <property type="entry name" value="ENTSNTHTASED"/>
</dbReference>
<feature type="domain" description="4'-phosphopantetheinyl transferase" evidence="2">
    <location>
        <begin position="109"/>
        <end position="199"/>
    </location>
</feature>
<evidence type="ECO:0000313" key="5">
    <source>
        <dbReference type="Proteomes" id="UP000019226"/>
    </source>
</evidence>
<keyword evidence="1" id="KW-0808">Transferase</keyword>
<keyword evidence="5" id="KW-1185">Reference proteome</keyword>
<protein>
    <recommendedName>
        <fullName evidence="6">4'-phosphopantetheinyl transferase</fullName>
    </recommendedName>
</protein>
<gene>
    <name evidence="4" type="ORF">CCASEI_06205</name>
</gene>
<organism evidence="4 5">
    <name type="scientific">Corynebacterium casei LMG S-19264</name>
    <dbReference type="NCBI Taxonomy" id="1285583"/>
    <lineage>
        <taxon>Bacteria</taxon>
        <taxon>Bacillati</taxon>
        <taxon>Actinomycetota</taxon>
        <taxon>Actinomycetes</taxon>
        <taxon>Mycobacteriales</taxon>
        <taxon>Corynebacteriaceae</taxon>
        <taxon>Corynebacterium</taxon>
    </lineage>
</organism>
<dbReference type="Pfam" id="PF17837">
    <property type="entry name" value="4PPT_N"/>
    <property type="match status" value="1"/>
</dbReference>
<dbReference type="InterPro" id="IPR008278">
    <property type="entry name" value="4-PPantetheinyl_Trfase_dom"/>
</dbReference>
<evidence type="ECO:0000313" key="4">
    <source>
        <dbReference type="EMBL" id="AHI19817.1"/>
    </source>
</evidence>
<dbReference type="EMBL" id="CP004350">
    <property type="protein sequence ID" value="AHI19817.1"/>
    <property type="molecule type" value="Genomic_DNA"/>
</dbReference>
<evidence type="ECO:0000256" key="1">
    <source>
        <dbReference type="ARBA" id="ARBA00022679"/>
    </source>
</evidence>
<dbReference type="Pfam" id="PF01648">
    <property type="entry name" value="ACPS"/>
    <property type="match status" value="1"/>
</dbReference>
<dbReference type="GeneID" id="82877391"/>
<dbReference type="InterPro" id="IPR003542">
    <property type="entry name" value="Enbac_synth_compD-like"/>
</dbReference>
<dbReference type="PANTHER" id="PTHR38096:SF1">
    <property type="entry name" value="ENTEROBACTIN SYNTHASE COMPONENT D"/>
    <property type="match status" value="1"/>
</dbReference>
<accession>A0ABN4CBS0</accession>